<dbReference type="GO" id="GO:0008233">
    <property type="term" value="F:peptidase activity"/>
    <property type="evidence" value="ECO:0007669"/>
    <property type="project" value="UniProtKB-KW"/>
</dbReference>
<proteinExistence type="predicted"/>
<dbReference type="PANTHER" id="PTHR33473:SF17">
    <property type="entry name" value="ATP-DEPENDENT CLP PROTEASE ADAPTER PROTEIN CLPS1, CHLOROPLASTIC"/>
    <property type="match status" value="1"/>
</dbReference>
<dbReference type="RefSeq" id="WP_231603778.1">
    <property type="nucleotide sequence ID" value="NZ_SJPM01000038.1"/>
</dbReference>
<keyword evidence="3" id="KW-0378">Hydrolase</keyword>
<dbReference type="AlphaFoldDB" id="A0A5C5ZGF3"/>
<protein>
    <submittedName>
        <fullName evidence="3">ATP-dependent Clp protease adaptor</fullName>
    </submittedName>
</protein>
<feature type="domain" description="Adaptor protein ClpS core" evidence="2">
    <location>
        <begin position="32"/>
        <end position="103"/>
    </location>
</feature>
<dbReference type="EMBL" id="SJPM01000038">
    <property type="protein sequence ID" value="TWT86228.1"/>
    <property type="molecule type" value="Genomic_DNA"/>
</dbReference>
<keyword evidence="4" id="KW-1185">Reference proteome</keyword>
<dbReference type="InterPro" id="IPR003769">
    <property type="entry name" value="ClpS_core"/>
</dbReference>
<sequence length="122" mass="14065">MSDESSMFDEMVTVAVAEPETQKQRDNRQKPKKQPPYHVILWDDADHTYEYVELMMKRLFRMPIEKAYQVAKEVDVSGRAIVMTTTMELAELKRDQIHAFGKDELLPRCKGSMSATIEPAEG</sequence>
<reference evidence="3 4" key="1">
    <citation type="submission" date="2019-02" db="EMBL/GenBank/DDBJ databases">
        <title>Deep-cultivation of Planctomycetes and their phenomic and genomic characterization uncovers novel biology.</title>
        <authorList>
            <person name="Wiegand S."/>
            <person name="Jogler M."/>
            <person name="Boedeker C."/>
            <person name="Pinto D."/>
            <person name="Vollmers J."/>
            <person name="Rivas-Marin E."/>
            <person name="Kohn T."/>
            <person name="Peeters S.H."/>
            <person name="Heuer A."/>
            <person name="Rast P."/>
            <person name="Oberbeckmann S."/>
            <person name="Bunk B."/>
            <person name="Jeske O."/>
            <person name="Meyerdierks A."/>
            <person name="Storesund J.E."/>
            <person name="Kallscheuer N."/>
            <person name="Luecker S."/>
            <person name="Lage O.M."/>
            <person name="Pohl T."/>
            <person name="Merkel B.J."/>
            <person name="Hornburger P."/>
            <person name="Mueller R.-W."/>
            <person name="Bruemmer F."/>
            <person name="Labrenz M."/>
            <person name="Spormann A.M."/>
            <person name="Op Den Camp H."/>
            <person name="Overmann J."/>
            <person name="Amann R."/>
            <person name="Jetten M.S.M."/>
            <person name="Mascher T."/>
            <person name="Medema M.H."/>
            <person name="Devos D.P."/>
            <person name="Kaster A.-K."/>
            <person name="Ovreas L."/>
            <person name="Rohde M."/>
            <person name="Galperin M.Y."/>
            <person name="Jogler C."/>
        </authorList>
    </citation>
    <scope>NUCLEOTIDE SEQUENCE [LARGE SCALE GENOMIC DNA]</scope>
    <source>
        <strain evidence="3 4">Pla100</strain>
    </source>
</reference>
<keyword evidence="3" id="KW-0645">Protease</keyword>
<organism evidence="3 4">
    <name type="scientific">Neorhodopirellula pilleata</name>
    <dbReference type="NCBI Taxonomy" id="2714738"/>
    <lineage>
        <taxon>Bacteria</taxon>
        <taxon>Pseudomonadati</taxon>
        <taxon>Planctomycetota</taxon>
        <taxon>Planctomycetia</taxon>
        <taxon>Pirellulales</taxon>
        <taxon>Pirellulaceae</taxon>
        <taxon>Neorhodopirellula</taxon>
    </lineage>
</organism>
<dbReference type="InterPro" id="IPR014719">
    <property type="entry name" value="Ribosomal_bL12_C/ClpS-like"/>
</dbReference>
<dbReference type="InterPro" id="IPR022935">
    <property type="entry name" value="ClpS"/>
</dbReference>
<evidence type="ECO:0000256" key="1">
    <source>
        <dbReference type="SAM" id="MobiDB-lite"/>
    </source>
</evidence>
<dbReference type="Gene3D" id="3.30.1390.10">
    <property type="match status" value="1"/>
</dbReference>
<name>A0A5C5ZGF3_9BACT</name>
<dbReference type="GO" id="GO:0030163">
    <property type="term" value="P:protein catabolic process"/>
    <property type="evidence" value="ECO:0007669"/>
    <property type="project" value="InterPro"/>
</dbReference>
<accession>A0A5C5ZGF3</accession>
<dbReference type="Proteomes" id="UP000316213">
    <property type="component" value="Unassembled WGS sequence"/>
</dbReference>
<feature type="compositionally biased region" description="Basic and acidic residues" evidence="1">
    <location>
        <begin position="20"/>
        <end position="29"/>
    </location>
</feature>
<dbReference type="SUPFAM" id="SSF54736">
    <property type="entry name" value="ClpS-like"/>
    <property type="match status" value="1"/>
</dbReference>
<feature type="region of interest" description="Disordered" evidence="1">
    <location>
        <begin position="1"/>
        <end position="35"/>
    </location>
</feature>
<evidence type="ECO:0000313" key="4">
    <source>
        <dbReference type="Proteomes" id="UP000316213"/>
    </source>
</evidence>
<dbReference type="Pfam" id="PF02617">
    <property type="entry name" value="ClpS"/>
    <property type="match status" value="1"/>
</dbReference>
<gene>
    <name evidence="3" type="ORF">Pla100_61380</name>
</gene>
<evidence type="ECO:0000313" key="3">
    <source>
        <dbReference type="EMBL" id="TWT86228.1"/>
    </source>
</evidence>
<comment type="caution">
    <text evidence="3">The sequence shown here is derived from an EMBL/GenBank/DDBJ whole genome shotgun (WGS) entry which is preliminary data.</text>
</comment>
<dbReference type="PANTHER" id="PTHR33473">
    <property type="entry name" value="ATP-DEPENDENT CLP PROTEASE ADAPTER PROTEIN CLPS1, CHLOROPLASTIC"/>
    <property type="match status" value="1"/>
</dbReference>
<evidence type="ECO:0000259" key="2">
    <source>
        <dbReference type="Pfam" id="PF02617"/>
    </source>
</evidence>
<dbReference type="GO" id="GO:0006508">
    <property type="term" value="P:proteolysis"/>
    <property type="evidence" value="ECO:0007669"/>
    <property type="project" value="UniProtKB-KW"/>
</dbReference>